<dbReference type="EMBL" id="AP004458">
    <property type="protein sequence ID" value="BAC92429.1"/>
    <property type="molecule type" value="Genomic_DNA"/>
</dbReference>
<dbReference type="AlphaFoldDB" id="Q6ZDB3"/>
<feature type="region of interest" description="Disordered" evidence="1">
    <location>
        <begin position="82"/>
        <end position="136"/>
    </location>
</feature>
<protein>
    <submittedName>
        <fullName evidence="2">Uncharacterized protein</fullName>
    </submittedName>
</protein>
<evidence type="ECO:0000256" key="1">
    <source>
        <dbReference type="SAM" id="MobiDB-lite"/>
    </source>
</evidence>
<proteinExistence type="predicted"/>
<organism evidence="2">
    <name type="scientific">Oryza sativa subsp. japonica</name>
    <name type="common">Rice</name>
    <dbReference type="NCBI Taxonomy" id="39947"/>
    <lineage>
        <taxon>Eukaryota</taxon>
        <taxon>Viridiplantae</taxon>
        <taxon>Streptophyta</taxon>
        <taxon>Embryophyta</taxon>
        <taxon>Tracheophyta</taxon>
        <taxon>Spermatophyta</taxon>
        <taxon>Magnoliopsida</taxon>
        <taxon>Liliopsida</taxon>
        <taxon>Poales</taxon>
        <taxon>Poaceae</taxon>
        <taxon>BOP clade</taxon>
        <taxon>Oryzoideae</taxon>
        <taxon>Oryzeae</taxon>
        <taxon>Oryzinae</taxon>
        <taxon>Oryza</taxon>
        <taxon>Oryza sativa</taxon>
    </lineage>
</organism>
<evidence type="ECO:0000313" key="2">
    <source>
        <dbReference type="EMBL" id="BAC92429.1"/>
    </source>
</evidence>
<name>Q6ZDB3_ORYSJ</name>
<feature type="compositionally biased region" description="Pro residues" evidence="1">
    <location>
        <begin position="125"/>
        <end position="136"/>
    </location>
</feature>
<gene>
    <name evidence="2" type="primary">P0045D08.133</name>
</gene>
<sequence>MTKRKLVDLNEFYNFIFDNFFTQDGGDGSWRRWQRHGSAALGSGLELAVVGAARPGASGSGGGDLGQRVGGDLGRRHRHLLLTAAADEEEEATGQIRRRRFSSRPDPAAAGLVLPESDGSRRAAAPPPSPPHLRRR</sequence>
<reference evidence="2" key="1">
    <citation type="journal article" date="2004" name="Plant Cell">
        <title>Composition and structure of the centromeric region of rice chromosome 8.</title>
        <authorList>
            <person name="Wu J."/>
            <person name="Yamagata H."/>
            <person name="Hayashi-Tsugane M."/>
            <person name="Hijishita S."/>
            <person name="Fujisawa M."/>
            <person name="Shibata M."/>
            <person name="Itoh Y."/>
            <person name="Nakamura M."/>
            <person name="Sakaguchi M."/>
            <person name="Yoshihara R."/>
            <person name="Kobayashi H."/>
            <person name="Itoh K."/>
            <person name="Karasawa W."/>
            <person name="Yamamoto M."/>
            <person name="Saji S."/>
            <person name="Katagiri S."/>
            <person name="Kanamori H."/>
            <person name="Namiki N."/>
            <person name="Katayose Y."/>
            <person name="Matsumoto T."/>
            <person name="Sasaki T."/>
        </authorList>
    </citation>
    <scope>NUCLEOTIDE SEQUENCE</scope>
</reference>
<accession>Q6ZDB3</accession>